<dbReference type="InterPro" id="IPR045340">
    <property type="entry name" value="DUF6533"/>
</dbReference>
<evidence type="ECO:0000313" key="3">
    <source>
        <dbReference type="Proteomes" id="UP000807025"/>
    </source>
</evidence>
<dbReference type="AlphaFoldDB" id="A0A9P5ZJX0"/>
<gene>
    <name evidence="2" type="ORF">BDN71DRAFT_363638</name>
</gene>
<evidence type="ECO:0000313" key="2">
    <source>
        <dbReference type="EMBL" id="KAF9489109.1"/>
    </source>
</evidence>
<accession>A0A9P5ZJX0</accession>
<protein>
    <recommendedName>
        <fullName evidence="1">DUF6533 domain-containing protein</fullName>
    </recommendedName>
</protein>
<dbReference type="EMBL" id="MU154683">
    <property type="protein sequence ID" value="KAF9489109.1"/>
    <property type="molecule type" value="Genomic_DNA"/>
</dbReference>
<dbReference type="Proteomes" id="UP000807025">
    <property type="component" value="Unassembled WGS sequence"/>
</dbReference>
<name>A0A9P5ZJX0_PLEER</name>
<dbReference type="Pfam" id="PF20151">
    <property type="entry name" value="DUF6533"/>
    <property type="match status" value="1"/>
</dbReference>
<proteinExistence type="predicted"/>
<comment type="caution">
    <text evidence="2">The sequence shown here is derived from an EMBL/GenBank/DDBJ whole genome shotgun (WGS) entry which is preliminary data.</text>
</comment>
<evidence type="ECO:0000259" key="1">
    <source>
        <dbReference type="Pfam" id="PF20151"/>
    </source>
</evidence>
<sequence>MYRPTCGESLRTVLPCLTWILHDHFLTIEDEVRYIWVGWPRYTALYVLASRKFSQRLRDDTFRNPYSYGFDIIQGSCWCSTPSKSISLLRPGITFDIAFVDNALHLWPDSEPTAYTSVAWQSTL</sequence>
<feature type="domain" description="DUF6533" evidence="1">
    <location>
        <begin position="16"/>
        <end position="48"/>
    </location>
</feature>
<dbReference type="OrthoDB" id="3258294at2759"/>
<organism evidence="2 3">
    <name type="scientific">Pleurotus eryngii</name>
    <name type="common">Boletus of the steppes</name>
    <dbReference type="NCBI Taxonomy" id="5323"/>
    <lineage>
        <taxon>Eukaryota</taxon>
        <taxon>Fungi</taxon>
        <taxon>Dikarya</taxon>
        <taxon>Basidiomycota</taxon>
        <taxon>Agaricomycotina</taxon>
        <taxon>Agaricomycetes</taxon>
        <taxon>Agaricomycetidae</taxon>
        <taxon>Agaricales</taxon>
        <taxon>Pleurotineae</taxon>
        <taxon>Pleurotaceae</taxon>
        <taxon>Pleurotus</taxon>
    </lineage>
</organism>
<keyword evidence="3" id="KW-1185">Reference proteome</keyword>
<reference evidence="2" key="1">
    <citation type="submission" date="2020-11" db="EMBL/GenBank/DDBJ databases">
        <authorList>
            <consortium name="DOE Joint Genome Institute"/>
            <person name="Ahrendt S."/>
            <person name="Riley R."/>
            <person name="Andreopoulos W."/>
            <person name="Labutti K."/>
            <person name="Pangilinan J."/>
            <person name="Ruiz-Duenas F.J."/>
            <person name="Barrasa J.M."/>
            <person name="Sanchez-Garcia M."/>
            <person name="Camarero S."/>
            <person name="Miyauchi S."/>
            <person name="Serrano A."/>
            <person name="Linde D."/>
            <person name="Babiker R."/>
            <person name="Drula E."/>
            <person name="Ayuso-Fernandez I."/>
            <person name="Pacheco R."/>
            <person name="Padilla G."/>
            <person name="Ferreira P."/>
            <person name="Barriuso J."/>
            <person name="Kellner H."/>
            <person name="Castanera R."/>
            <person name="Alfaro M."/>
            <person name="Ramirez L."/>
            <person name="Pisabarro A.G."/>
            <person name="Kuo A."/>
            <person name="Tritt A."/>
            <person name="Lipzen A."/>
            <person name="He G."/>
            <person name="Yan M."/>
            <person name="Ng V."/>
            <person name="Cullen D."/>
            <person name="Martin F."/>
            <person name="Rosso M.-N."/>
            <person name="Henrissat B."/>
            <person name="Hibbett D."/>
            <person name="Martinez A.T."/>
            <person name="Grigoriev I.V."/>
        </authorList>
    </citation>
    <scope>NUCLEOTIDE SEQUENCE</scope>
    <source>
        <strain evidence="2">ATCC 90797</strain>
    </source>
</reference>